<gene>
    <name evidence="1" type="ORF">ASPCADRAFT_132889</name>
</gene>
<dbReference type="OMA" id="FAYEIGS"/>
<dbReference type="EMBL" id="KV907505">
    <property type="protein sequence ID" value="OOF93186.1"/>
    <property type="molecule type" value="Genomic_DNA"/>
</dbReference>
<reference evidence="2" key="1">
    <citation type="journal article" date="2017" name="Genome Biol.">
        <title>Comparative genomics reveals high biological diversity and specific adaptations in the industrially and medically important fungal genus Aspergillus.</title>
        <authorList>
            <person name="de Vries R.P."/>
            <person name="Riley R."/>
            <person name="Wiebenga A."/>
            <person name="Aguilar-Osorio G."/>
            <person name="Amillis S."/>
            <person name="Uchima C.A."/>
            <person name="Anderluh G."/>
            <person name="Asadollahi M."/>
            <person name="Askin M."/>
            <person name="Barry K."/>
            <person name="Battaglia E."/>
            <person name="Bayram O."/>
            <person name="Benocci T."/>
            <person name="Braus-Stromeyer S.A."/>
            <person name="Caldana C."/>
            <person name="Canovas D."/>
            <person name="Cerqueira G.C."/>
            <person name="Chen F."/>
            <person name="Chen W."/>
            <person name="Choi C."/>
            <person name="Clum A."/>
            <person name="Dos Santos R.A."/>
            <person name="Damasio A.R."/>
            <person name="Diallinas G."/>
            <person name="Emri T."/>
            <person name="Fekete E."/>
            <person name="Flipphi M."/>
            <person name="Freyberg S."/>
            <person name="Gallo A."/>
            <person name="Gournas C."/>
            <person name="Habgood R."/>
            <person name="Hainaut M."/>
            <person name="Harispe M.L."/>
            <person name="Henrissat B."/>
            <person name="Hilden K.S."/>
            <person name="Hope R."/>
            <person name="Hossain A."/>
            <person name="Karabika E."/>
            <person name="Karaffa L."/>
            <person name="Karanyi Z."/>
            <person name="Krasevec N."/>
            <person name="Kuo A."/>
            <person name="Kusch H."/>
            <person name="LaButti K."/>
            <person name="Lagendijk E.L."/>
            <person name="Lapidus A."/>
            <person name="Levasseur A."/>
            <person name="Lindquist E."/>
            <person name="Lipzen A."/>
            <person name="Logrieco A.F."/>
            <person name="MacCabe A."/>
            <person name="Maekelae M.R."/>
            <person name="Malavazi I."/>
            <person name="Melin P."/>
            <person name="Meyer V."/>
            <person name="Mielnichuk N."/>
            <person name="Miskei M."/>
            <person name="Molnar A.P."/>
            <person name="Mule G."/>
            <person name="Ngan C.Y."/>
            <person name="Orejas M."/>
            <person name="Orosz E."/>
            <person name="Ouedraogo J.P."/>
            <person name="Overkamp K.M."/>
            <person name="Park H.-S."/>
            <person name="Perrone G."/>
            <person name="Piumi F."/>
            <person name="Punt P.J."/>
            <person name="Ram A.F."/>
            <person name="Ramon A."/>
            <person name="Rauscher S."/>
            <person name="Record E."/>
            <person name="Riano-Pachon D.M."/>
            <person name="Robert V."/>
            <person name="Roehrig J."/>
            <person name="Ruller R."/>
            <person name="Salamov A."/>
            <person name="Salih N.S."/>
            <person name="Samson R.A."/>
            <person name="Sandor E."/>
            <person name="Sanguinetti M."/>
            <person name="Schuetze T."/>
            <person name="Sepcic K."/>
            <person name="Shelest E."/>
            <person name="Sherlock G."/>
            <person name="Sophianopoulou V."/>
            <person name="Squina F.M."/>
            <person name="Sun H."/>
            <person name="Susca A."/>
            <person name="Todd R.B."/>
            <person name="Tsang A."/>
            <person name="Unkles S.E."/>
            <person name="van de Wiele N."/>
            <person name="van Rossen-Uffink D."/>
            <person name="Oliveira J.V."/>
            <person name="Vesth T.C."/>
            <person name="Visser J."/>
            <person name="Yu J.-H."/>
            <person name="Zhou M."/>
            <person name="Andersen M.R."/>
            <person name="Archer D.B."/>
            <person name="Baker S.E."/>
            <person name="Benoit I."/>
            <person name="Brakhage A.A."/>
            <person name="Braus G.H."/>
            <person name="Fischer R."/>
            <person name="Frisvad J.C."/>
            <person name="Goldman G.H."/>
            <person name="Houbraken J."/>
            <person name="Oakley B."/>
            <person name="Pocsi I."/>
            <person name="Scazzocchio C."/>
            <person name="Seiboth B."/>
            <person name="vanKuyk P.A."/>
            <person name="Wortman J."/>
            <person name="Dyer P.S."/>
            <person name="Grigoriev I.V."/>
        </authorList>
    </citation>
    <scope>NUCLEOTIDE SEQUENCE [LARGE SCALE GENOMIC DNA]</scope>
    <source>
        <strain evidence="2">ITEM 5010</strain>
    </source>
</reference>
<sequence>MSVTIRSEIVDLDSLIPRVVDAEREDADVAALLPWVFWNQNFASAFCTKEWPRKEWRFRNFFYKLECFAYEIGSHKGIEAVLKSNENISLPKKSWKMVTEESGRSDRRSQALILLLLVETIFRHLEDSCERFPRIYFQSPTVQKYVIGGKLFASKSAGAMTLKLKNKYIPIISFTAWYDGQTWDQILIETLSIMLGHLARNMPRRGVALQDEEVYTVGLHGSHLHIAYGLFLASTVKRVHPKGCSPEETFDLKFSRSYNLSLKEDWLEATRALSRLVRYLLSGEAKVGVVQDNLHAENGTASQPA</sequence>
<accession>A0A1R3RFC1</accession>
<keyword evidence="2" id="KW-1185">Reference proteome</keyword>
<evidence type="ECO:0000313" key="2">
    <source>
        <dbReference type="Proteomes" id="UP000188318"/>
    </source>
</evidence>
<dbReference type="OrthoDB" id="4486482at2759"/>
<name>A0A1R3RFC1_ASPC5</name>
<organism evidence="1 2">
    <name type="scientific">Aspergillus carbonarius (strain ITEM 5010)</name>
    <dbReference type="NCBI Taxonomy" id="602072"/>
    <lineage>
        <taxon>Eukaryota</taxon>
        <taxon>Fungi</taxon>
        <taxon>Dikarya</taxon>
        <taxon>Ascomycota</taxon>
        <taxon>Pezizomycotina</taxon>
        <taxon>Eurotiomycetes</taxon>
        <taxon>Eurotiomycetidae</taxon>
        <taxon>Eurotiales</taxon>
        <taxon>Aspergillaceae</taxon>
        <taxon>Aspergillus</taxon>
        <taxon>Aspergillus subgen. Circumdati</taxon>
    </lineage>
</organism>
<dbReference type="Proteomes" id="UP000188318">
    <property type="component" value="Unassembled WGS sequence"/>
</dbReference>
<dbReference type="AlphaFoldDB" id="A0A1R3RFC1"/>
<evidence type="ECO:0000313" key="1">
    <source>
        <dbReference type="EMBL" id="OOF93186.1"/>
    </source>
</evidence>
<dbReference type="VEuPathDB" id="FungiDB:ASPCADRAFT_132889"/>
<proteinExistence type="predicted"/>
<protein>
    <submittedName>
        <fullName evidence="1">Uncharacterized protein</fullName>
    </submittedName>
</protein>